<reference evidence="2" key="1">
    <citation type="journal article" date="2019" name="Int. J. Syst. Evol. Microbiol.">
        <title>The Global Catalogue of Microorganisms (GCM) 10K type strain sequencing project: providing services to taxonomists for standard genome sequencing and annotation.</title>
        <authorList>
            <consortium name="The Broad Institute Genomics Platform"/>
            <consortium name="The Broad Institute Genome Sequencing Center for Infectious Disease"/>
            <person name="Wu L."/>
            <person name="Ma J."/>
        </authorList>
    </citation>
    <scope>NUCLEOTIDE SEQUENCE [LARGE SCALE GENOMIC DNA]</scope>
    <source>
        <strain evidence="2">CCUG 2113</strain>
    </source>
</reference>
<dbReference type="Proteomes" id="UP001595693">
    <property type="component" value="Unassembled WGS sequence"/>
</dbReference>
<gene>
    <name evidence="1" type="ORF">ACFOW3_12760</name>
</gene>
<comment type="caution">
    <text evidence="1">The sequence shown here is derived from an EMBL/GenBank/DDBJ whole genome shotgun (WGS) entry which is preliminary data.</text>
</comment>
<evidence type="ECO:0000313" key="1">
    <source>
        <dbReference type="EMBL" id="MFC3935488.1"/>
    </source>
</evidence>
<dbReference type="EMBL" id="JBHSAJ010000034">
    <property type="protein sequence ID" value="MFC3935488.1"/>
    <property type="molecule type" value="Genomic_DNA"/>
</dbReference>
<protein>
    <submittedName>
        <fullName evidence="1">Phosphoglycerate mutase</fullName>
    </submittedName>
</protein>
<sequence>MSDTNHLLIPYAASAATGCQQALQGLALPHLDRLLARLSPHPTHSDSGEETSFSAPHERALARALGLPAQDGRIPWAAWHRHQQVQSPNGDAWAFVTPCQWQVSTDHVTLRNPEHLALDDAASRALLAIVSPWFAEDGITLHYDQPTRWLASSPLFADLATASLERVLQRDVRAWMPDAKAARTLHRLHSEMQMLLYTHAFNDERSERGLPVINSFWVHGTGPIPTPAPSALPTPTVPTTLRDAALNEDWRAWAAAWTALDAGPVADLLRKSEGGEPVQLTLCGERNTLAFHTAPRTLAQRFQSLFRPQRFTDMCDKL</sequence>
<proteinExistence type="predicted"/>
<keyword evidence="2" id="KW-1185">Reference proteome</keyword>
<dbReference type="RefSeq" id="WP_055393463.1">
    <property type="nucleotide sequence ID" value="NZ_JBHSAJ010000034.1"/>
</dbReference>
<name>A0ABV8DAV6_9BURK</name>
<accession>A0ABV8DAV6</accession>
<evidence type="ECO:0000313" key="2">
    <source>
        <dbReference type="Proteomes" id="UP001595693"/>
    </source>
</evidence>
<organism evidence="1 2">
    <name type="scientific">Acidovorax facilis</name>
    <dbReference type="NCBI Taxonomy" id="12917"/>
    <lineage>
        <taxon>Bacteria</taxon>
        <taxon>Pseudomonadati</taxon>
        <taxon>Pseudomonadota</taxon>
        <taxon>Betaproteobacteria</taxon>
        <taxon>Burkholderiales</taxon>
        <taxon>Comamonadaceae</taxon>
        <taxon>Acidovorax</taxon>
    </lineage>
</organism>